<reference evidence="1 2" key="1">
    <citation type="journal article" date="2019" name="Sci. Rep.">
        <title>Orb-weaving spider Araneus ventricosus genome elucidates the spidroin gene catalogue.</title>
        <authorList>
            <person name="Kono N."/>
            <person name="Nakamura H."/>
            <person name="Ohtoshi R."/>
            <person name="Moran D.A.P."/>
            <person name="Shinohara A."/>
            <person name="Yoshida Y."/>
            <person name="Fujiwara M."/>
            <person name="Mori M."/>
            <person name="Tomita M."/>
            <person name="Arakawa K."/>
        </authorList>
    </citation>
    <scope>NUCLEOTIDE SEQUENCE [LARGE SCALE GENOMIC DNA]</scope>
</reference>
<keyword evidence="2" id="KW-1185">Reference proteome</keyword>
<comment type="caution">
    <text evidence="1">The sequence shown here is derived from an EMBL/GenBank/DDBJ whole genome shotgun (WGS) entry which is preliminary data.</text>
</comment>
<proteinExistence type="predicted"/>
<gene>
    <name evidence="1" type="ORF">AVEN_163094_1</name>
</gene>
<dbReference type="AlphaFoldDB" id="A0A4Y2I359"/>
<organism evidence="1 2">
    <name type="scientific">Araneus ventricosus</name>
    <name type="common">Orbweaver spider</name>
    <name type="synonym">Epeira ventricosa</name>
    <dbReference type="NCBI Taxonomy" id="182803"/>
    <lineage>
        <taxon>Eukaryota</taxon>
        <taxon>Metazoa</taxon>
        <taxon>Ecdysozoa</taxon>
        <taxon>Arthropoda</taxon>
        <taxon>Chelicerata</taxon>
        <taxon>Arachnida</taxon>
        <taxon>Araneae</taxon>
        <taxon>Araneomorphae</taxon>
        <taxon>Entelegynae</taxon>
        <taxon>Araneoidea</taxon>
        <taxon>Araneidae</taxon>
        <taxon>Araneus</taxon>
    </lineage>
</organism>
<name>A0A4Y2I359_ARAVE</name>
<evidence type="ECO:0000313" key="1">
    <source>
        <dbReference type="EMBL" id="GBM71942.1"/>
    </source>
</evidence>
<dbReference type="Proteomes" id="UP000499080">
    <property type="component" value="Unassembled WGS sequence"/>
</dbReference>
<protein>
    <submittedName>
        <fullName evidence="1">Uncharacterized protein</fullName>
    </submittedName>
</protein>
<sequence length="116" mass="13581">MMNRVATDIASMVREEVMETRHHSASETTQLYSSTQHHFLTLSPVRRRQDVKPEIAPFQCVKTTCGESCNVPLLTTADAQEQSLRYCRERRQNICRFKSPHNRTPDEMQILNRYKL</sequence>
<dbReference type="EMBL" id="BGPR01002345">
    <property type="protein sequence ID" value="GBM71942.1"/>
    <property type="molecule type" value="Genomic_DNA"/>
</dbReference>
<accession>A0A4Y2I359</accession>
<evidence type="ECO:0000313" key="2">
    <source>
        <dbReference type="Proteomes" id="UP000499080"/>
    </source>
</evidence>